<evidence type="ECO:0000313" key="6">
    <source>
        <dbReference type="Proteomes" id="UP000187012"/>
    </source>
</evidence>
<evidence type="ECO:0000256" key="1">
    <source>
        <dbReference type="ARBA" id="ARBA00006102"/>
    </source>
</evidence>
<dbReference type="OrthoDB" id="9803706at2"/>
<keyword evidence="6" id="KW-1185">Reference proteome</keyword>
<evidence type="ECO:0000259" key="3">
    <source>
        <dbReference type="PROSITE" id="PS50980"/>
    </source>
</evidence>
<dbReference type="FunFam" id="3.90.226.10:FF:000004">
    <property type="entry name" value="Methylcrotonoyl-CoA carboxylase beta chain"/>
    <property type="match status" value="1"/>
</dbReference>
<sequence>MPIIESKLNPRSDDFRANAAALEALVADLRAKVEQLALGGGQAARDKHTGRGKLLPRERIAQLLDPGTPFLEFSQLAAYDMYDNDAPGAGVITGIGRIAGQECVIVCNDATVKGGTYYPVTVKKHVRAQEIAAENRLPCVYLVDSGGANLPNQDDVFPDRDHFGRIFYNQANLSAAGIAQIAVVMGSCTAGGAYVPAMSDESIIVKNQGTIFLGGPPLVKAATGEVVSAEDLGGGDVHTRLSGVVDHLAQNDAHALAIARSIVGNLNLGKPTPLALREPKPPRYDVHSMYGVIPVDTRKPFDIREVIARIVDDSAFDEFKARYGTTLVCGFAHIWGHPVGIVANNGILFSESALKGAHFIELCCQRKIPLVFLQNITGFMVGRKYENEGIARNGAKMVTAVATAKVPKFTVIIGGSFGAGNYGMCGRAYSPRFLWMWPNARISVMGGEQAASVLATVKRDGIEARGGAWSAEEEEAFKQPIRDQYEHQGHPYYASARLWDDGVIDPAQTRDVLGLGLSASMNAPIEDTRFGVFRM</sequence>
<reference evidence="5 6" key="1">
    <citation type="submission" date="2016-12" db="EMBL/GenBank/DDBJ databases">
        <authorList>
            <person name="Song W.-J."/>
            <person name="Kurnit D.M."/>
        </authorList>
    </citation>
    <scope>NUCLEOTIDE SEQUENCE [LARGE SCALE GENOMIC DNA]</scope>
    <source>
        <strain evidence="5 6">STM7296</strain>
    </source>
</reference>
<dbReference type="GO" id="GO:0006552">
    <property type="term" value="P:L-leucine catabolic process"/>
    <property type="evidence" value="ECO:0007669"/>
    <property type="project" value="TreeGrafter"/>
</dbReference>
<evidence type="ECO:0000256" key="2">
    <source>
        <dbReference type="ARBA" id="ARBA00046317"/>
    </source>
</evidence>
<dbReference type="SUPFAM" id="SSF52096">
    <property type="entry name" value="ClpP/crotonase"/>
    <property type="match status" value="2"/>
</dbReference>
<dbReference type="STRING" id="1247936.BN2475_150053"/>
<gene>
    <name evidence="5" type="ORF">BN2475_150053</name>
</gene>
<dbReference type="RefSeq" id="WP_094778997.1">
    <property type="nucleotide sequence ID" value="NZ_CYGX02000015.1"/>
</dbReference>
<dbReference type="EMBL" id="CYGX02000015">
    <property type="protein sequence ID" value="SIT38363.1"/>
    <property type="molecule type" value="Genomic_DNA"/>
</dbReference>
<dbReference type="Proteomes" id="UP000187012">
    <property type="component" value="Unassembled WGS sequence"/>
</dbReference>
<dbReference type="InterPro" id="IPR011762">
    <property type="entry name" value="COA_CT_N"/>
</dbReference>
<dbReference type="Pfam" id="PF01039">
    <property type="entry name" value="Carboxyl_trans"/>
    <property type="match status" value="1"/>
</dbReference>
<dbReference type="InterPro" id="IPR034733">
    <property type="entry name" value="AcCoA_carboxyl_beta"/>
</dbReference>
<dbReference type="GO" id="GO:0004658">
    <property type="term" value="F:propionyl-CoA carboxylase activity"/>
    <property type="evidence" value="ECO:0007669"/>
    <property type="project" value="UniProtKB-EC"/>
</dbReference>
<feature type="domain" description="CoA carboxyltransferase N-terminal" evidence="3">
    <location>
        <begin position="22"/>
        <end position="278"/>
    </location>
</feature>
<dbReference type="GO" id="GO:0004485">
    <property type="term" value="F:methylcrotonoyl-CoA carboxylase activity"/>
    <property type="evidence" value="ECO:0007669"/>
    <property type="project" value="TreeGrafter"/>
</dbReference>
<dbReference type="GO" id="GO:1905202">
    <property type="term" value="C:methylcrotonoyl-CoA carboxylase complex"/>
    <property type="evidence" value="ECO:0007669"/>
    <property type="project" value="TreeGrafter"/>
</dbReference>
<comment type="similarity">
    <text evidence="1">Belongs to the AccD/PCCB family.</text>
</comment>
<keyword evidence="5" id="KW-0436">Ligase</keyword>
<dbReference type="EC" id="6.4.1.3" evidence="5"/>
<dbReference type="InterPro" id="IPR029045">
    <property type="entry name" value="ClpP/crotonase-like_dom_sf"/>
</dbReference>
<dbReference type="FunFam" id="3.90.226.10:FF:000007">
    <property type="entry name" value="Methylcrotonoyl-CoA carboxylase subunit beta"/>
    <property type="match status" value="1"/>
</dbReference>
<name>A0A1N7RUH2_9BURK</name>
<dbReference type="AlphaFoldDB" id="A0A1N7RUH2"/>
<organism evidence="5 6">
    <name type="scientific">Paraburkholderia ribeironis</name>
    <dbReference type="NCBI Taxonomy" id="1247936"/>
    <lineage>
        <taxon>Bacteria</taxon>
        <taxon>Pseudomonadati</taxon>
        <taxon>Pseudomonadota</taxon>
        <taxon>Betaproteobacteria</taxon>
        <taxon>Burkholderiales</taxon>
        <taxon>Burkholderiaceae</taxon>
        <taxon>Paraburkholderia</taxon>
    </lineage>
</organism>
<protein>
    <submittedName>
        <fullName evidence="5">Putative PROPIONYL-COA CARBOXYLASE</fullName>
        <ecNumber evidence="5">6.4.1.3</ecNumber>
    </submittedName>
</protein>
<evidence type="ECO:0000259" key="4">
    <source>
        <dbReference type="PROSITE" id="PS50989"/>
    </source>
</evidence>
<dbReference type="PROSITE" id="PS50989">
    <property type="entry name" value="COA_CT_CTER"/>
    <property type="match status" value="1"/>
</dbReference>
<dbReference type="Gene3D" id="3.90.226.10">
    <property type="entry name" value="2-enoyl-CoA Hydratase, Chain A, domain 1"/>
    <property type="match status" value="2"/>
</dbReference>
<dbReference type="InterPro" id="IPR045190">
    <property type="entry name" value="MCCB/AccD1-like"/>
</dbReference>
<dbReference type="PROSITE" id="PS50980">
    <property type="entry name" value="COA_CT_NTER"/>
    <property type="match status" value="1"/>
</dbReference>
<feature type="domain" description="CoA carboxyltransferase C-terminal" evidence="4">
    <location>
        <begin position="281"/>
        <end position="527"/>
    </location>
</feature>
<proteinExistence type="inferred from homology"/>
<dbReference type="PANTHER" id="PTHR22855:SF13">
    <property type="entry name" value="METHYLCROTONOYL-COA CARBOXYLASE BETA CHAIN, MITOCHONDRIAL"/>
    <property type="match status" value="1"/>
</dbReference>
<evidence type="ECO:0000313" key="5">
    <source>
        <dbReference type="EMBL" id="SIT38363.1"/>
    </source>
</evidence>
<dbReference type="InterPro" id="IPR011763">
    <property type="entry name" value="COA_CT_C"/>
</dbReference>
<comment type="pathway">
    <text evidence="2">Amino-acid degradation; L-leucine degradation.</text>
</comment>
<accession>A0A1N7RUH2</accession>
<dbReference type="PANTHER" id="PTHR22855">
    <property type="entry name" value="ACETYL, PROPIONYL, PYRUVATE, AND GLUTACONYL CARBOXYLASE-RELATED"/>
    <property type="match status" value="1"/>
</dbReference>